<keyword evidence="2" id="KW-1185">Reference proteome</keyword>
<dbReference type="EMBL" id="PQXI01000002">
    <property type="protein sequence ID" value="TGO31094.1"/>
    <property type="molecule type" value="Genomic_DNA"/>
</dbReference>
<name>A0A4Z1G212_9HELO</name>
<gene>
    <name evidence="1" type="ORF">BPAE_0002g01900</name>
</gene>
<comment type="caution">
    <text evidence="1">The sequence shown here is derived from an EMBL/GenBank/DDBJ whole genome shotgun (WGS) entry which is preliminary data.</text>
</comment>
<evidence type="ECO:0000313" key="1">
    <source>
        <dbReference type="EMBL" id="TGO31094.1"/>
    </source>
</evidence>
<dbReference type="AlphaFoldDB" id="A0A4Z1G212"/>
<sequence>MNIAVRIQNRSLKFEVSGAKTNPIKFYILWKSKLPSRKKEESIRSRGKLNHRAAKFGIPIENARARKS</sequence>
<organism evidence="1 2">
    <name type="scientific">Botrytis paeoniae</name>
    <dbReference type="NCBI Taxonomy" id="278948"/>
    <lineage>
        <taxon>Eukaryota</taxon>
        <taxon>Fungi</taxon>
        <taxon>Dikarya</taxon>
        <taxon>Ascomycota</taxon>
        <taxon>Pezizomycotina</taxon>
        <taxon>Leotiomycetes</taxon>
        <taxon>Helotiales</taxon>
        <taxon>Sclerotiniaceae</taxon>
        <taxon>Botrytis</taxon>
    </lineage>
</organism>
<evidence type="ECO:0000313" key="2">
    <source>
        <dbReference type="Proteomes" id="UP000297910"/>
    </source>
</evidence>
<dbReference type="Proteomes" id="UP000297910">
    <property type="component" value="Unassembled WGS sequence"/>
</dbReference>
<proteinExistence type="predicted"/>
<protein>
    <submittedName>
        <fullName evidence="1">Uncharacterized protein</fullName>
    </submittedName>
</protein>
<reference evidence="1 2" key="1">
    <citation type="submission" date="2017-12" db="EMBL/GenBank/DDBJ databases">
        <title>Comparative genomics of Botrytis spp.</title>
        <authorList>
            <person name="Valero-Jimenez C.A."/>
            <person name="Tapia P."/>
            <person name="Veloso J."/>
            <person name="Silva-Moreno E."/>
            <person name="Staats M."/>
            <person name="Valdes J.H."/>
            <person name="Van Kan J.A.L."/>
        </authorList>
    </citation>
    <scope>NUCLEOTIDE SEQUENCE [LARGE SCALE GENOMIC DNA]</scope>
    <source>
        <strain evidence="1 2">Bp0003</strain>
    </source>
</reference>
<accession>A0A4Z1G212</accession>